<evidence type="ECO:0000256" key="2">
    <source>
        <dbReference type="ARBA" id="ARBA00004555"/>
    </source>
</evidence>
<dbReference type="FunFam" id="2.60.40.1760:FF:000002">
    <property type="entry name" value="neutral alpha-glucosidase AB isoform X1"/>
    <property type="match status" value="1"/>
</dbReference>
<dbReference type="InterPro" id="IPR011013">
    <property type="entry name" value="Gal_mutarotase_sf_dom"/>
</dbReference>
<evidence type="ECO:0000256" key="18">
    <source>
        <dbReference type="SAM" id="MobiDB-lite"/>
    </source>
</evidence>
<dbReference type="InterPro" id="IPR030458">
    <property type="entry name" value="Glyco_hydro_31_AS"/>
</dbReference>
<evidence type="ECO:0000256" key="15">
    <source>
        <dbReference type="ARBA" id="ARBA00069533"/>
    </source>
</evidence>
<dbReference type="GO" id="GO:0006491">
    <property type="term" value="P:N-glycan processing"/>
    <property type="evidence" value="ECO:0007669"/>
    <property type="project" value="UniProtKB-ARBA"/>
</dbReference>
<evidence type="ECO:0000313" key="23">
    <source>
        <dbReference type="EMBL" id="GFO48656.1"/>
    </source>
</evidence>
<keyword evidence="7" id="KW-0256">Endoplasmic reticulum</keyword>
<evidence type="ECO:0000256" key="13">
    <source>
        <dbReference type="ARBA" id="ARBA00052396"/>
    </source>
</evidence>
<dbReference type="InterPro" id="IPR017853">
    <property type="entry name" value="GH"/>
</dbReference>
<dbReference type="Gene3D" id="2.60.40.1760">
    <property type="entry name" value="glycosyl hydrolase (family 31)"/>
    <property type="match status" value="1"/>
</dbReference>
<feature type="domain" description="Glycoside hydrolase family 31 TIM barrel" evidence="20">
    <location>
        <begin position="412"/>
        <end position="738"/>
    </location>
</feature>
<evidence type="ECO:0000256" key="14">
    <source>
        <dbReference type="ARBA" id="ARBA00067008"/>
    </source>
</evidence>
<organism evidence="23 24">
    <name type="scientific">Plakobranchus ocellatus</name>
    <dbReference type="NCBI Taxonomy" id="259542"/>
    <lineage>
        <taxon>Eukaryota</taxon>
        <taxon>Metazoa</taxon>
        <taxon>Spiralia</taxon>
        <taxon>Lophotrochozoa</taxon>
        <taxon>Mollusca</taxon>
        <taxon>Gastropoda</taxon>
        <taxon>Heterobranchia</taxon>
        <taxon>Euthyneura</taxon>
        <taxon>Panpulmonata</taxon>
        <taxon>Sacoglossa</taxon>
        <taxon>Placobranchoidea</taxon>
        <taxon>Plakobranchidae</taxon>
        <taxon>Plakobranchus</taxon>
    </lineage>
</organism>
<evidence type="ECO:0000256" key="8">
    <source>
        <dbReference type="ARBA" id="ARBA00023034"/>
    </source>
</evidence>
<dbReference type="GO" id="GO:0030246">
    <property type="term" value="F:carbohydrate binding"/>
    <property type="evidence" value="ECO:0007669"/>
    <property type="project" value="InterPro"/>
</dbReference>
<comment type="caution">
    <text evidence="23">The sequence shown here is derived from an EMBL/GenBank/DDBJ whole genome shotgun (WGS) entry which is preliminary data.</text>
</comment>
<feature type="domain" description="Glycoside hydrolase family 31 N-terminal" evidence="21">
    <location>
        <begin position="74"/>
        <end position="350"/>
    </location>
</feature>
<evidence type="ECO:0000256" key="3">
    <source>
        <dbReference type="ARBA" id="ARBA00004833"/>
    </source>
</evidence>
<gene>
    <name evidence="23" type="ORF">PoB_007516100</name>
</gene>
<dbReference type="PROSITE" id="PS00129">
    <property type="entry name" value="GLYCOSYL_HYDROL_F31_1"/>
    <property type="match status" value="1"/>
</dbReference>
<evidence type="ECO:0000256" key="5">
    <source>
        <dbReference type="ARBA" id="ARBA00022729"/>
    </source>
</evidence>
<dbReference type="CDD" id="cd06603">
    <property type="entry name" value="GH31_GANC_GANAB_alpha"/>
    <property type="match status" value="1"/>
</dbReference>
<feature type="region of interest" description="Disordered" evidence="18">
    <location>
        <begin position="221"/>
        <end position="250"/>
    </location>
</feature>
<dbReference type="Gene3D" id="3.20.20.80">
    <property type="entry name" value="Glycosidases"/>
    <property type="match status" value="2"/>
</dbReference>
<evidence type="ECO:0000256" key="9">
    <source>
        <dbReference type="ARBA" id="ARBA00023180"/>
    </source>
</evidence>
<evidence type="ECO:0000313" key="24">
    <source>
        <dbReference type="Proteomes" id="UP000735302"/>
    </source>
</evidence>
<dbReference type="InterPro" id="IPR013780">
    <property type="entry name" value="Glyco_hydro_b"/>
</dbReference>
<sequence length="970" mass="111375">MQGLYLLLTVLFCTCFGVHRENFRTCDQSSFCKRHRNLPPGNSDYVVQPSTLKLSKTFLTVNVLNTKNNIGFLLHVYGLKDKIFRVKLVEAQPIRHRYEIPIGVTLVAEPDQEELVYNGESDGQLKFSLGDSQMIINTSPLRLDFLINNEPVTSLNAQGLLKFEHTQEKSAEELEKINNLHSSLNSSDSNIDAIKREERPGWFSSRVSSVFSLISQPFRASKEEAEEGADNDAEAENEAEKPAEDDQDEGMWEETFKGFTDSKPNGPVSVGVDVAFPGFRYVYGIPEHADSFALKNTQSTDPYRMYNLDVFEYELYNPMALYGHIPFMVAHNEKHTVGVFFHNAAEGWIDIRSNMADKSVFSNLADFVTGNNDVPQTDTHWIFEDGIIDIFVLMGPEPKDVFRQYGSLTGNTPLPPLWAIAYHQCRWNYNDQDDVRTVDLTMDKFDIPFDVLWLDIEHTDGKKYFTWDVTRFDNSVEMLRNLSSKGRKMVTIVDPHLKRDDNYEKYTQARNQGLLVKNKDGNDFDGWCWPGSSSWPDFLEPQVREWWADQFSLDNYKGSAHNLYVWNDMNEPSVFNSPEITFPKDVRHLSGVENREVHNIYGMLVHQATWDGLLKRSNYKERPFVLTRAFFAGSQRSGAVWTGDNMGEWSHLKMTIPMMLSLNLAGIHFSGADIGGFFKNPDSELIARWYQAAVFQPFFRAHAHIDTKRREPYLLPEEHMVVARDAIKKRYSYLPYWYLLFYLSETTGMPPMRSLWMEFPSETSIFERDDEFMTGNAILVKPVTEEGQTSVSVYFPGNNVIWYDIESYEVYQGQQEKTVQAPLSKLPAFQKGGTIIPRKMRGRRSASLTHNDPITLIVCLDKHGKAEGQVYVDDYHSYEYREGAYALSNLVFHNFKLENNIIHKGNGFTTKEWIERIIVAGVHTDPKNIHLVKADHSKTTLSHTYDGQAKVLTIRKPGVNVAEKWIVNLH</sequence>
<dbReference type="InterPro" id="IPR048395">
    <property type="entry name" value="Glyco_hydro_31_C"/>
</dbReference>
<dbReference type="FunFam" id="2.60.40.1180:FF:000023">
    <property type="entry name" value="neutral alpha-glucosidase AB isoform X2"/>
    <property type="match status" value="1"/>
</dbReference>
<dbReference type="Pfam" id="PF21365">
    <property type="entry name" value="Glyco_hydro_31_3rd"/>
    <property type="match status" value="1"/>
</dbReference>
<evidence type="ECO:0000256" key="1">
    <source>
        <dbReference type="ARBA" id="ARBA00004240"/>
    </source>
</evidence>
<dbReference type="AlphaFoldDB" id="A0AAV4DXP8"/>
<feature type="compositionally biased region" description="Acidic residues" evidence="18">
    <location>
        <begin position="224"/>
        <end position="237"/>
    </location>
</feature>
<proteinExistence type="inferred from homology"/>
<evidence type="ECO:0000256" key="12">
    <source>
        <dbReference type="ARBA" id="ARBA00050632"/>
    </source>
</evidence>
<dbReference type="InterPro" id="IPR000322">
    <property type="entry name" value="Glyco_hydro_31_TIM"/>
</dbReference>
<evidence type="ECO:0000256" key="11">
    <source>
        <dbReference type="ARBA" id="ARBA00042895"/>
    </source>
</evidence>
<keyword evidence="5 19" id="KW-0732">Signal</keyword>
<dbReference type="GO" id="GO:0005975">
    <property type="term" value="P:carbohydrate metabolic process"/>
    <property type="evidence" value="ECO:0007669"/>
    <property type="project" value="InterPro"/>
</dbReference>
<dbReference type="Pfam" id="PF01055">
    <property type="entry name" value="Glyco_hydro_31_2nd"/>
    <property type="match status" value="1"/>
</dbReference>
<evidence type="ECO:0000256" key="7">
    <source>
        <dbReference type="ARBA" id="ARBA00022824"/>
    </source>
</evidence>
<dbReference type="FunFam" id="3.20.20.80:FF:000039">
    <property type="entry name" value="Glucosidase, alpha neutral C"/>
    <property type="match status" value="1"/>
</dbReference>
<comment type="pathway">
    <text evidence="3">Glycan metabolism; N-glycan metabolism.</text>
</comment>
<dbReference type="PANTHER" id="PTHR22762:SF54">
    <property type="entry name" value="BCDNA.GH04962"/>
    <property type="match status" value="1"/>
</dbReference>
<dbReference type="Proteomes" id="UP000735302">
    <property type="component" value="Unassembled WGS sequence"/>
</dbReference>
<comment type="catalytic activity">
    <reaction evidence="13">
        <text>N(4)-(alpha-D-Glc-(1-&gt;3)-alpha-D-Glc-(1-&gt;3)-alpha-D-Man-(1-&gt;2)-alpha-D-Man-(1-&gt;2)-alpha-D-Man-(1-&gt;3)-[alpha-D-Man-(1-&gt;2)-alpha-D-Man-(1-&gt;3)-[alpha-D-Man-(1-&gt;2)-alpha-D-Man-(1-&gt;6)]-alpha-D-Man-(1-&gt;6)]-beta-D-Man-(1-&gt;4)-beta-D-GlcNAc-(1-&gt;4)-beta-D-GlcNAc)-L-asparaginyl-[protein] + H2O = N(4)-(alpha-D-Glc-(1-&gt;3)-alpha-D-Man-(1-&gt;2)-alpha-D-Man-(1-&gt;2)-alpha-D-Man-(1-&gt;3)-[alpha-D-Man-(1-&gt;2)-alpha-D-Man-(1-&gt;3)-[alpha-D-Man-(1-&gt;2)-alpha-D-Man-(1-&gt;6)]-alpha-D-Man-(1-&gt;6)]-beta-D-Man-(1-&gt;4)-beta-D-GlcNAc-(1-&gt;4)-beta-D-GlcNAc)-L-asparaginyl-[protein] + beta-D-glucose</text>
        <dbReference type="Rhea" id="RHEA:55996"/>
        <dbReference type="Rhea" id="RHEA-COMP:14355"/>
        <dbReference type="Rhea" id="RHEA-COMP:14357"/>
        <dbReference type="ChEBI" id="CHEBI:15377"/>
        <dbReference type="ChEBI" id="CHEBI:15903"/>
        <dbReference type="ChEBI" id="CHEBI:59080"/>
        <dbReference type="ChEBI" id="CHEBI:59082"/>
        <dbReference type="EC" id="3.2.1.207"/>
    </reaction>
</comment>
<dbReference type="SUPFAM" id="SSF51445">
    <property type="entry name" value="(Trans)glycosidases"/>
    <property type="match status" value="1"/>
</dbReference>
<comment type="subcellular location">
    <subcellularLocation>
        <location evidence="1">Endoplasmic reticulum</location>
    </subcellularLocation>
    <subcellularLocation>
        <location evidence="2">Golgi apparatus</location>
    </subcellularLocation>
</comment>
<dbReference type="GO" id="GO:0106407">
    <property type="term" value="F:Glc2Man9GlcNAc2 oligosaccharide glucosidase activity"/>
    <property type="evidence" value="ECO:0007669"/>
    <property type="project" value="UniProtKB-EC"/>
</dbReference>
<comment type="similarity">
    <text evidence="4 17">Belongs to the glycosyl hydrolase 31 family.</text>
</comment>
<feature type="signal peptide" evidence="19">
    <location>
        <begin position="1"/>
        <end position="20"/>
    </location>
</feature>
<evidence type="ECO:0000256" key="17">
    <source>
        <dbReference type="RuleBase" id="RU361185"/>
    </source>
</evidence>
<keyword evidence="24" id="KW-1185">Reference proteome</keyword>
<comment type="catalytic activity">
    <reaction evidence="12">
        <text>N(4)-(alpha-D-Glc-(1-&gt;3)-alpha-D-Man-(1-&gt;2)-alpha-D-Man-(1-&gt;2)-alpha-D-Man-(1-&gt;3)-[alpha-D-Man-(1-&gt;2)-alpha-D-Man-(1-&gt;3)-[alpha-D-Man-(1-&gt;2)-alpha-D-Man-(1-&gt;6)]-alpha-D-Man-(1-&gt;6)]-beta-D-Man-(1-&gt;4)-beta-D-GlcNAc-(1-&gt;4)-beta-D-GlcNAc)-L-asparaginyl-[protein] + H2O = N(4)-(alpha-D-Man-(1-&gt;2)-alpha-D-Man-(1-&gt;2)-alpha-D-Man-(1-&gt;3)-[alpha-D-Man-(1-&gt;2)-alpha-D-Man-(1-&gt;3)-[alpha-D-Man-(1-&gt;2)-alpha-D-Man-(1-&gt;6)]-alpha-D-Man-(1-&gt;6)]-beta-D-Man-(1-&gt;4)-beta-D-GlcNAc-(1-&gt;4)-beta-D-GlcNAc)-L-asparaginyl-[protein] (N-glucan mannose isomer 9A1,2,3B1,2,3) + beta-D-glucose</text>
        <dbReference type="Rhea" id="RHEA:56000"/>
        <dbReference type="Rhea" id="RHEA-COMP:14356"/>
        <dbReference type="Rhea" id="RHEA-COMP:14357"/>
        <dbReference type="ChEBI" id="CHEBI:15377"/>
        <dbReference type="ChEBI" id="CHEBI:15903"/>
        <dbReference type="ChEBI" id="CHEBI:59080"/>
        <dbReference type="ChEBI" id="CHEBI:139493"/>
        <dbReference type="EC" id="3.2.1.207"/>
    </reaction>
</comment>
<dbReference type="Gene3D" id="2.60.40.1180">
    <property type="entry name" value="Golgi alpha-mannosidase II"/>
    <property type="match status" value="2"/>
</dbReference>
<feature type="chain" id="PRO_5043551174" description="Neutral alpha-glucosidase AB" evidence="19">
    <location>
        <begin position="21"/>
        <end position="970"/>
    </location>
</feature>
<dbReference type="EC" id="3.2.1.207" evidence="14"/>
<keyword evidence="9" id="KW-0325">Glycoprotein</keyword>
<evidence type="ECO:0000256" key="4">
    <source>
        <dbReference type="ARBA" id="ARBA00007806"/>
    </source>
</evidence>
<dbReference type="EMBL" id="BLXT01008440">
    <property type="protein sequence ID" value="GFO48656.1"/>
    <property type="molecule type" value="Genomic_DNA"/>
</dbReference>
<dbReference type="GO" id="GO:0005794">
    <property type="term" value="C:Golgi apparatus"/>
    <property type="evidence" value="ECO:0007669"/>
    <property type="project" value="UniProtKB-SubCell"/>
</dbReference>
<accession>A0AAV4DXP8</accession>
<evidence type="ECO:0000259" key="22">
    <source>
        <dbReference type="Pfam" id="PF21365"/>
    </source>
</evidence>
<reference evidence="23 24" key="1">
    <citation type="journal article" date="2021" name="Elife">
        <title>Chloroplast acquisition without the gene transfer in kleptoplastic sea slugs, Plakobranchus ocellatus.</title>
        <authorList>
            <person name="Maeda T."/>
            <person name="Takahashi S."/>
            <person name="Yoshida T."/>
            <person name="Shimamura S."/>
            <person name="Takaki Y."/>
            <person name="Nagai Y."/>
            <person name="Toyoda A."/>
            <person name="Suzuki Y."/>
            <person name="Arimoto A."/>
            <person name="Ishii H."/>
            <person name="Satoh N."/>
            <person name="Nishiyama T."/>
            <person name="Hasebe M."/>
            <person name="Maruyama T."/>
            <person name="Minagawa J."/>
            <person name="Obokata J."/>
            <person name="Shigenobu S."/>
        </authorList>
    </citation>
    <scope>NUCLEOTIDE SEQUENCE [LARGE SCALE GENOMIC DNA]</scope>
</reference>
<dbReference type="CDD" id="cd14752">
    <property type="entry name" value="GH31_N"/>
    <property type="match status" value="1"/>
</dbReference>
<dbReference type="Pfam" id="PF13802">
    <property type="entry name" value="Gal_mutarotas_2"/>
    <property type="match status" value="1"/>
</dbReference>
<protein>
    <recommendedName>
        <fullName evidence="15">Neutral alpha-glucosidase AB</fullName>
        <ecNumber evidence="14">3.2.1.207</ecNumber>
    </recommendedName>
    <alternativeName>
        <fullName evidence="16">Alpha-glucosidase 2</fullName>
    </alternativeName>
    <alternativeName>
        <fullName evidence="11">Glucosidase II subunit alpha</fullName>
    </alternativeName>
</protein>
<evidence type="ECO:0000259" key="20">
    <source>
        <dbReference type="Pfam" id="PF01055"/>
    </source>
</evidence>
<evidence type="ECO:0000259" key="21">
    <source>
        <dbReference type="Pfam" id="PF13802"/>
    </source>
</evidence>
<dbReference type="PANTHER" id="PTHR22762">
    <property type="entry name" value="ALPHA-GLUCOSIDASE"/>
    <property type="match status" value="1"/>
</dbReference>
<dbReference type="GO" id="GO:0033919">
    <property type="term" value="F:glucan 1,3-alpha-glucosidase activity"/>
    <property type="evidence" value="ECO:0007669"/>
    <property type="project" value="UniProtKB-ARBA"/>
</dbReference>
<evidence type="ECO:0000256" key="6">
    <source>
        <dbReference type="ARBA" id="ARBA00022801"/>
    </source>
</evidence>
<dbReference type="InterPro" id="IPR025887">
    <property type="entry name" value="Glyco_hydro_31_N_dom"/>
</dbReference>
<dbReference type="SUPFAM" id="SSF51011">
    <property type="entry name" value="Glycosyl hydrolase domain"/>
    <property type="match status" value="1"/>
</dbReference>
<keyword evidence="8" id="KW-0333">Golgi apparatus</keyword>
<feature type="domain" description="Glycosyl hydrolase family 31 C-terminal" evidence="22">
    <location>
        <begin position="748"/>
        <end position="836"/>
    </location>
</feature>
<name>A0AAV4DXP8_9GAST</name>
<dbReference type="SUPFAM" id="SSF74650">
    <property type="entry name" value="Galactose mutarotase-like"/>
    <property type="match status" value="1"/>
</dbReference>
<keyword evidence="10 17" id="KW-0326">Glycosidase</keyword>
<dbReference type="GO" id="GO:0005783">
    <property type="term" value="C:endoplasmic reticulum"/>
    <property type="evidence" value="ECO:0007669"/>
    <property type="project" value="UniProtKB-SubCell"/>
</dbReference>
<evidence type="ECO:0000256" key="16">
    <source>
        <dbReference type="ARBA" id="ARBA00080367"/>
    </source>
</evidence>
<evidence type="ECO:0000256" key="19">
    <source>
        <dbReference type="SAM" id="SignalP"/>
    </source>
</evidence>
<evidence type="ECO:0000256" key="10">
    <source>
        <dbReference type="ARBA" id="ARBA00023295"/>
    </source>
</evidence>
<keyword evidence="6 17" id="KW-0378">Hydrolase</keyword>